<feature type="binding site" description="axial binding residue" evidence="7">
    <location>
        <position position="465"/>
    </location>
    <ligand>
        <name>heme</name>
        <dbReference type="ChEBI" id="CHEBI:30413"/>
    </ligand>
    <ligandPart>
        <name>Fe</name>
        <dbReference type="ChEBI" id="CHEBI:18248"/>
    </ligandPart>
</feature>
<dbReference type="InterPro" id="IPR050121">
    <property type="entry name" value="Cytochrome_P450_monoxygenase"/>
</dbReference>
<keyword evidence="6" id="KW-0560">Oxidoreductase</keyword>
<dbReference type="CDD" id="cd11060">
    <property type="entry name" value="CYP57A1-like"/>
    <property type="match status" value="1"/>
</dbReference>
<keyword evidence="3 7" id="KW-0349">Heme</keyword>
<keyword evidence="8" id="KW-0472">Membrane</keyword>
<dbReference type="PANTHER" id="PTHR24305">
    <property type="entry name" value="CYTOCHROME P450"/>
    <property type="match status" value="1"/>
</dbReference>
<comment type="caution">
    <text evidence="9">The sequence shown here is derived from an EMBL/GenBank/DDBJ whole genome shotgun (WGS) entry which is preliminary data.</text>
</comment>
<sequence>MPIEISVPEVPFPDAVATTGSVWVRFVFVLILLLALGQVARVVRSWRRLRHVPGPALARWSSLWMVRRLSSGKFHESMCELMENYGPLVRIGPNEVVCGDPEVLRRMSAARSQYTKGEFYETGRIIPGYDNVVTQRDEVKHKALRAQMSNAYRETSSFANEDSVDRQILQFMALIDHKYVSEPATLRPMDLAAKIDFFTLDVISDVSFGAPFGFLSEDKDLFRYNEINASAVPVMNMLQAMPWLANVVYRWPFRLALPSDGDNVGFGRLMRSAFLFLVAKSYVDGRLVPGSKAQQDMLQSFIEAGMSYDDLIQHMFVQIVAGSITTAAAIRHIILALLTTPSTYSALARELATITLPLSQVLPLSTTNKLPLLSAVVLEGIRLWPPTTGLGCKQVPRGGDVLCGFALPEGTQVGHNFSGMMQATEIWGDDAAVFRPERWSEMRDEERREREAVVELAFGSGRYRCLGRRLAGVELAKVVGELMRRYDFALVDPRQPIKSESGVFWLESDMWVRLTKK</sequence>
<dbReference type="PRINTS" id="PR00465">
    <property type="entry name" value="EP450IV"/>
</dbReference>
<name>A0AA39WPP5_9PEZI</name>
<accession>A0AA39WPP5</accession>
<evidence type="ECO:0000256" key="3">
    <source>
        <dbReference type="ARBA" id="ARBA00022617"/>
    </source>
</evidence>
<organism evidence="9 10">
    <name type="scientific">Immersiella caudata</name>
    <dbReference type="NCBI Taxonomy" id="314043"/>
    <lineage>
        <taxon>Eukaryota</taxon>
        <taxon>Fungi</taxon>
        <taxon>Dikarya</taxon>
        <taxon>Ascomycota</taxon>
        <taxon>Pezizomycotina</taxon>
        <taxon>Sordariomycetes</taxon>
        <taxon>Sordariomycetidae</taxon>
        <taxon>Sordariales</taxon>
        <taxon>Lasiosphaeriaceae</taxon>
        <taxon>Immersiella</taxon>
    </lineage>
</organism>
<comment type="similarity">
    <text evidence="2">Belongs to the cytochrome P450 family.</text>
</comment>
<evidence type="ECO:0000256" key="1">
    <source>
        <dbReference type="ARBA" id="ARBA00001971"/>
    </source>
</evidence>
<keyword evidence="6" id="KW-0503">Monooxygenase</keyword>
<evidence type="ECO:0000313" key="9">
    <source>
        <dbReference type="EMBL" id="KAK0619110.1"/>
    </source>
</evidence>
<evidence type="ECO:0000256" key="4">
    <source>
        <dbReference type="ARBA" id="ARBA00022723"/>
    </source>
</evidence>
<dbReference type="Pfam" id="PF00067">
    <property type="entry name" value="p450"/>
    <property type="match status" value="1"/>
</dbReference>
<dbReference type="InterPro" id="IPR001128">
    <property type="entry name" value="Cyt_P450"/>
</dbReference>
<keyword evidence="8" id="KW-0812">Transmembrane</keyword>
<dbReference type="PRINTS" id="PR00385">
    <property type="entry name" value="P450"/>
</dbReference>
<dbReference type="GO" id="GO:0020037">
    <property type="term" value="F:heme binding"/>
    <property type="evidence" value="ECO:0007669"/>
    <property type="project" value="InterPro"/>
</dbReference>
<evidence type="ECO:0000256" key="7">
    <source>
        <dbReference type="PIRSR" id="PIRSR602403-1"/>
    </source>
</evidence>
<proteinExistence type="inferred from homology"/>
<dbReference type="EMBL" id="JAULSU010000004">
    <property type="protein sequence ID" value="KAK0619110.1"/>
    <property type="molecule type" value="Genomic_DNA"/>
</dbReference>
<protein>
    <submittedName>
        <fullName evidence="9">Cytochrome P450</fullName>
    </submittedName>
</protein>
<evidence type="ECO:0000256" key="6">
    <source>
        <dbReference type="ARBA" id="ARBA00023033"/>
    </source>
</evidence>
<keyword evidence="5 7" id="KW-0408">Iron</keyword>
<dbReference type="GO" id="GO:0004497">
    <property type="term" value="F:monooxygenase activity"/>
    <property type="evidence" value="ECO:0007669"/>
    <property type="project" value="UniProtKB-KW"/>
</dbReference>
<dbReference type="GO" id="GO:0005506">
    <property type="term" value="F:iron ion binding"/>
    <property type="evidence" value="ECO:0007669"/>
    <property type="project" value="InterPro"/>
</dbReference>
<dbReference type="Proteomes" id="UP001175000">
    <property type="component" value="Unassembled WGS sequence"/>
</dbReference>
<comment type="cofactor">
    <cofactor evidence="1 7">
        <name>heme</name>
        <dbReference type="ChEBI" id="CHEBI:30413"/>
    </cofactor>
</comment>
<dbReference type="AlphaFoldDB" id="A0AA39WPP5"/>
<gene>
    <name evidence="9" type="ORF">B0T14DRAFT_455153</name>
</gene>
<keyword evidence="4 7" id="KW-0479">Metal-binding</keyword>
<reference evidence="9" key="1">
    <citation type="submission" date="2023-06" db="EMBL/GenBank/DDBJ databases">
        <title>Genome-scale phylogeny and comparative genomics of the fungal order Sordariales.</title>
        <authorList>
            <consortium name="Lawrence Berkeley National Laboratory"/>
            <person name="Hensen N."/>
            <person name="Bonometti L."/>
            <person name="Westerberg I."/>
            <person name="Brannstrom I.O."/>
            <person name="Guillou S."/>
            <person name="Cros-Aarteil S."/>
            <person name="Calhoun S."/>
            <person name="Haridas S."/>
            <person name="Kuo A."/>
            <person name="Mondo S."/>
            <person name="Pangilinan J."/>
            <person name="Riley R."/>
            <person name="Labutti K."/>
            <person name="Andreopoulos B."/>
            <person name="Lipzen A."/>
            <person name="Chen C."/>
            <person name="Yanf M."/>
            <person name="Daum C."/>
            <person name="Ng V."/>
            <person name="Clum A."/>
            <person name="Steindorff A."/>
            <person name="Ohm R."/>
            <person name="Martin F."/>
            <person name="Silar P."/>
            <person name="Natvig D."/>
            <person name="Lalanne C."/>
            <person name="Gautier V."/>
            <person name="Ament-Velasquez S.L."/>
            <person name="Kruys A."/>
            <person name="Hutchinson M.I."/>
            <person name="Powell A.J."/>
            <person name="Barry K."/>
            <person name="Miller A.N."/>
            <person name="Grigoriev I.V."/>
            <person name="Debuchy R."/>
            <person name="Gladieux P."/>
            <person name="Thoren M.H."/>
            <person name="Johannesson H."/>
        </authorList>
    </citation>
    <scope>NUCLEOTIDE SEQUENCE</scope>
    <source>
        <strain evidence="9">CBS 606.72</strain>
    </source>
</reference>
<dbReference type="GO" id="GO:0016705">
    <property type="term" value="F:oxidoreductase activity, acting on paired donors, with incorporation or reduction of molecular oxygen"/>
    <property type="evidence" value="ECO:0007669"/>
    <property type="project" value="InterPro"/>
</dbReference>
<dbReference type="InterPro" id="IPR002403">
    <property type="entry name" value="Cyt_P450_E_grp-IV"/>
</dbReference>
<feature type="transmembrane region" description="Helical" evidence="8">
    <location>
        <begin position="22"/>
        <end position="43"/>
    </location>
</feature>
<keyword evidence="10" id="KW-1185">Reference proteome</keyword>
<evidence type="ECO:0000256" key="2">
    <source>
        <dbReference type="ARBA" id="ARBA00010617"/>
    </source>
</evidence>
<evidence type="ECO:0000313" key="10">
    <source>
        <dbReference type="Proteomes" id="UP001175000"/>
    </source>
</evidence>
<keyword evidence="8" id="KW-1133">Transmembrane helix</keyword>
<dbReference type="InterPro" id="IPR036396">
    <property type="entry name" value="Cyt_P450_sf"/>
</dbReference>
<dbReference type="Gene3D" id="1.10.630.10">
    <property type="entry name" value="Cytochrome P450"/>
    <property type="match status" value="1"/>
</dbReference>
<evidence type="ECO:0000256" key="8">
    <source>
        <dbReference type="SAM" id="Phobius"/>
    </source>
</evidence>
<dbReference type="SUPFAM" id="SSF48264">
    <property type="entry name" value="Cytochrome P450"/>
    <property type="match status" value="1"/>
</dbReference>
<dbReference type="PANTHER" id="PTHR24305:SF168">
    <property type="entry name" value="P450, PUTATIVE (EUROFUNG)-RELATED"/>
    <property type="match status" value="1"/>
</dbReference>
<evidence type="ECO:0000256" key="5">
    <source>
        <dbReference type="ARBA" id="ARBA00023004"/>
    </source>
</evidence>